<protein>
    <recommendedName>
        <fullName evidence="2">T6SS Phospholipase effector Tle1-like catalytic domain-containing protein</fullName>
    </recommendedName>
</protein>
<dbReference type="InterPro" id="IPR018712">
    <property type="entry name" value="Tle1-like_cat"/>
</dbReference>
<evidence type="ECO:0000259" key="2">
    <source>
        <dbReference type="Pfam" id="PF09994"/>
    </source>
</evidence>
<dbReference type="STRING" id="5078.A0A135LHD3"/>
<keyword evidence="1" id="KW-0175">Coiled coil</keyword>
<dbReference type="AlphaFoldDB" id="A0A135LHD3"/>
<dbReference type="RefSeq" id="XP_040646912.1">
    <property type="nucleotide sequence ID" value="XM_040789959.1"/>
</dbReference>
<dbReference type="PANTHER" id="PTHR33840:SF16">
    <property type="entry name" value="DUF2235 DOMAIN-CONTAINING PROTEIN"/>
    <property type="match status" value="1"/>
</dbReference>
<reference evidence="3 4" key="1">
    <citation type="journal article" date="2016" name="BMC Genomics">
        <title>Genome sequencing and secondary metabolism of the postharvest pathogen Penicillium griseofulvum.</title>
        <authorList>
            <person name="Banani H."/>
            <person name="Marcet-Houben M."/>
            <person name="Ballester A.R."/>
            <person name="Abbruscato P."/>
            <person name="Gonzalez-Candelas L."/>
            <person name="Gabaldon T."/>
            <person name="Spadaro D."/>
        </authorList>
    </citation>
    <scope>NUCLEOTIDE SEQUENCE [LARGE SCALE GENOMIC DNA]</scope>
    <source>
        <strain evidence="3 4">PG3</strain>
    </source>
</reference>
<evidence type="ECO:0000313" key="3">
    <source>
        <dbReference type="EMBL" id="KXG48376.1"/>
    </source>
</evidence>
<dbReference type="Proteomes" id="UP000070168">
    <property type="component" value="Unassembled WGS sequence"/>
</dbReference>
<dbReference type="Pfam" id="PF09994">
    <property type="entry name" value="T6SS_Tle1-like_cat"/>
    <property type="match status" value="1"/>
</dbReference>
<dbReference type="EMBL" id="LHQR01000065">
    <property type="protein sequence ID" value="KXG48376.1"/>
    <property type="molecule type" value="Genomic_DNA"/>
</dbReference>
<evidence type="ECO:0000256" key="1">
    <source>
        <dbReference type="SAM" id="Coils"/>
    </source>
</evidence>
<dbReference type="OrthoDB" id="59699at2759"/>
<comment type="caution">
    <text evidence="3">The sequence shown here is derived from an EMBL/GenBank/DDBJ whole genome shotgun (WGS) entry which is preliminary data.</text>
</comment>
<dbReference type="OMA" id="IMCFGFS"/>
<keyword evidence="4" id="KW-1185">Reference proteome</keyword>
<accession>A0A135LHD3</accession>
<evidence type="ECO:0000313" key="4">
    <source>
        <dbReference type="Proteomes" id="UP000070168"/>
    </source>
</evidence>
<organism evidence="3 4">
    <name type="scientific">Penicillium patulum</name>
    <name type="common">Penicillium griseofulvum</name>
    <dbReference type="NCBI Taxonomy" id="5078"/>
    <lineage>
        <taxon>Eukaryota</taxon>
        <taxon>Fungi</taxon>
        <taxon>Dikarya</taxon>
        <taxon>Ascomycota</taxon>
        <taxon>Pezizomycotina</taxon>
        <taxon>Eurotiomycetes</taxon>
        <taxon>Eurotiomycetidae</taxon>
        <taxon>Eurotiales</taxon>
        <taxon>Aspergillaceae</taxon>
        <taxon>Penicillium</taxon>
    </lineage>
</organism>
<dbReference type="PANTHER" id="PTHR33840">
    <property type="match status" value="1"/>
</dbReference>
<sequence length="678" mass="76718">MSLCTDNHEPPYVLRQRTDSMALPVRKRIIICCDGTWQSAVSGEKNVPSNVTRLCRALNSVGTDEEGDKWQQIVWYDSGIGTTSGPLGKSIEGATGLGLEGNVVEAYNFCVLNYRPGDQIMCFGFSRGAFTARAIAGLISDIGICRKQDLNRFPDLWKVYKKNKPGERFYCSDLWFEWMEGKADEKQGARGESFVFEKRPQGDWAQEGSRDVEVVGVFDTVGAIGMPEVLGVKLPSWLLWWSPHRDGWENVGLSPNVKHAFQALALDEHRNAFSPTLWYLHKFQNVTSEQIQVQKGIVDQKAQEWDDILQDAISLKGSGRASDEDVNNAARKLNETARDLNKETRKLIKLEDDYKHQKHPRTLKQVWFPGYHINIGGGSSETLQDEGNMEEMSHITFCWMLDQIKPYLSLNEESISEEREESEYHMSTLIENTEVLGWAKSKAAAIASAFKRTSTASVKSVEKRRSYGWGTGPLEDSFTAFYYLNGSKRRTPGSYDRFDKAGNLLGESFEFIHPVVGFREQQIKDYTPIGRGVKFERRKVVDENGRPGYVYDLGNSRKPLPEWRLGGLDSYERLAITGEAAYDYVDELDIYLKTGIKTPRRSIWGARGIKLGIEVPQVTEPQVIEPEDTKVKARDLQPEFRLEKSQQRSVQLTGFGTKGMQLRSSEISYAEETIVTVS</sequence>
<dbReference type="GeneID" id="63705259"/>
<gene>
    <name evidence="3" type="ORF">PGRI_022460</name>
</gene>
<proteinExistence type="predicted"/>
<feature type="coiled-coil region" evidence="1">
    <location>
        <begin position="323"/>
        <end position="353"/>
    </location>
</feature>
<name>A0A135LHD3_PENPA</name>
<feature type="domain" description="T6SS Phospholipase effector Tle1-like catalytic" evidence="2">
    <location>
        <begin position="27"/>
        <end position="403"/>
    </location>
</feature>